<dbReference type="AlphaFoldDB" id="A0A3Q0H431"/>
<proteinExistence type="predicted"/>
<evidence type="ECO:0000313" key="2">
    <source>
        <dbReference type="RefSeq" id="XP_025066826.1"/>
    </source>
</evidence>
<dbReference type="Proteomes" id="UP000189705">
    <property type="component" value="Unplaced"/>
</dbReference>
<protein>
    <submittedName>
        <fullName evidence="2">Protein FAM237A isoform X2</fullName>
    </submittedName>
</protein>
<gene>
    <name evidence="2" type="primary">FAM237A</name>
</gene>
<accession>A0A3Q0H431</accession>
<sequence length="152" mass="16065">MSLPAAPARPGGAPCLGTSLQHTMGCRHWMQLDAIADGEAHAEPPALAMGGSIWTWGRGHQPKQGCGLQVATTWRWSPPHAPTTRTRLDPPAPVAGGGGQGVGGAFSHLQRILALKKKELIEDFVSIHVHKSGSTLLGRVTGDLGIKRKQHL</sequence>
<evidence type="ECO:0000313" key="1">
    <source>
        <dbReference type="Proteomes" id="UP000189705"/>
    </source>
</evidence>
<name>A0A3Q0H431_ALLSI</name>
<dbReference type="CTD" id="200726"/>
<reference evidence="2" key="1">
    <citation type="submission" date="2025-08" db="UniProtKB">
        <authorList>
            <consortium name="RefSeq"/>
        </authorList>
    </citation>
    <scope>IDENTIFICATION</scope>
</reference>
<dbReference type="GeneID" id="102385944"/>
<organism evidence="1 2">
    <name type="scientific">Alligator sinensis</name>
    <name type="common">Chinese alligator</name>
    <dbReference type="NCBI Taxonomy" id="38654"/>
    <lineage>
        <taxon>Eukaryota</taxon>
        <taxon>Metazoa</taxon>
        <taxon>Chordata</taxon>
        <taxon>Craniata</taxon>
        <taxon>Vertebrata</taxon>
        <taxon>Euteleostomi</taxon>
        <taxon>Archelosauria</taxon>
        <taxon>Archosauria</taxon>
        <taxon>Crocodylia</taxon>
        <taxon>Alligatoridae</taxon>
        <taxon>Alligatorinae</taxon>
        <taxon>Alligator</taxon>
    </lineage>
</organism>
<keyword evidence="1" id="KW-1185">Reference proteome</keyword>
<dbReference type="RefSeq" id="XP_025066826.1">
    <property type="nucleotide sequence ID" value="XM_025211041.1"/>
</dbReference>